<feature type="region of interest" description="Disordered" evidence="1">
    <location>
        <begin position="1"/>
        <end position="38"/>
    </location>
</feature>
<protein>
    <submittedName>
        <fullName evidence="2">Uncharacterized protein</fullName>
    </submittedName>
</protein>
<reference evidence="2" key="1">
    <citation type="submission" date="2024-04" db="UniProtKB">
        <authorList>
            <consortium name="EnsemblMetazoa"/>
        </authorList>
    </citation>
    <scope>IDENTIFICATION</scope>
    <source>
        <strain evidence="2">EBRO</strain>
    </source>
</reference>
<evidence type="ECO:0000313" key="2">
    <source>
        <dbReference type="EnsemblMetazoa" id="ENSAATROPP006285"/>
    </source>
</evidence>
<keyword evidence="3" id="KW-1185">Reference proteome</keyword>
<evidence type="ECO:0000313" key="3">
    <source>
        <dbReference type="Proteomes" id="UP000075880"/>
    </source>
</evidence>
<evidence type="ECO:0000256" key="1">
    <source>
        <dbReference type="SAM" id="MobiDB-lite"/>
    </source>
</evidence>
<name>A0AAG5D604_ANOAO</name>
<organism evidence="2 3">
    <name type="scientific">Anopheles atroparvus</name>
    <name type="common">European mosquito</name>
    <dbReference type="NCBI Taxonomy" id="41427"/>
    <lineage>
        <taxon>Eukaryota</taxon>
        <taxon>Metazoa</taxon>
        <taxon>Ecdysozoa</taxon>
        <taxon>Arthropoda</taxon>
        <taxon>Hexapoda</taxon>
        <taxon>Insecta</taxon>
        <taxon>Pterygota</taxon>
        <taxon>Neoptera</taxon>
        <taxon>Endopterygota</taxon>
        <taxon>Diptera</taxon>
        <taxon>Nematocera</taxon>
        <taxon>Culicoidea</taxon>
        <taxon>Culicidae</taxon>
        <taxon>Anophelinae</taxon>
        <taxon>Anopheles</taxon>
    </lineage>
</organism>
<proteinExistence type="predicted"/>
<sequence length="122" mass="13199">MPAPKCGGTPALQAFTRPAGNRPSARDVFHQGSPSQPFYVPSSSSAYRILDSERNNVWEVGSSLRDSGSSVGAGAATCRLECKRSVAGHKPTASDHQTRDMLCVILEQRFVSTQIRQFLNGF</sequence>
<dbReference type="AlphaFoldDB" id="A0AAG5D604"/>
<dbReference type="Proteomes" id="UP000075880">
    <property type="component" value="Unassembled WGS sequence"/>
</dbReference>
<dbReference type="EnsemblMetazoa" id="ENSAATROPT006987">
    <property type="protein sequence ID" value="ENSAATROPP006285"/>
    <property type="gene ID" value="ENSAATROPG005692"/>
</dbReference>
<accession>A0AAG5D604</accession>